<proteinExistence type="predicted"/>
<evidence type="ECO:0000313" key="2">
    <source>
        <dbReference type="EMBL" id="MCI24941.1"/>
    </source>
</evidence>
<accession>A0A392QKM6</accession>
<protein>
    <submittedName>
        <fullName evidence="2">Uncharacterized protein</fullName>
    </submittedName>
</protein>
<keyword evidence="1" id="KW-1133">Transmembrane helix</keyword>
<dbReference type="AlphaFoldDB" id="A0A392QKM6"/>
<feature type="transmembrane region" description="Helical" evidence="1">
    <location>
        <begin position="31"/>
        <end position="52"/>
    </location>
</feature>
<evidence type="ECO:0000256" key="1">
    <source>
        <dbReference type="SAM" id="Phobius"/>
    </source>
</evidence>
<dbReference type="EMBL" id="LXQA010144441">
    <property type="protein sequence ID" value="MCI24941.1"/>
    <property type="molecule type" value="Genomic_DNA"/>
</dbReference>
<keyword evidence="1" id="KW-0812">Transmembrane</keyword>
<evidence type="ECO:0000313" key="3">
    <source>
        <dbReference type="Proteomes" id="UP000265520"/>
    </source>
</evidence>
<organism evidence="2 3">
    <name type="scientific">Trifolium medium</name>
    <dbReference type="NCBI Taxonomy" id="97028"/>
    <lineage>
        <taxon>Eukaryota</taxon>
        <taxon>Viridiplantae</taxon>
        <taxon>Streptophyta</taxon>
        <taxon>Embryophyta</taxon>
        <taxon>Tracheophyta</taxon>
        <taxon>Spermatophyta</taxon>
        <taxon>Magnoliopsida</taxon>
        <taxon>eudicotyledons</taxon>
        <taxon>Gunneridae</taxon>
        <taxon>Pentapetalae</taxon>
        <taxon>rosids</taxon>
        <taxon>fabids</taxon>
        <taxon>Fabales</taxon>
        <taxon>Fabaceae</taxon>
        <taxon>Papilionoideae</taxon>
        <taxon>50 kb inversion clade</taxon>
        <taxon>NPAAA clade</taxon>
        <taxon>Hologalegina</taxon>
        <taxon>IRL clade</taxon>
        <taxon>Trifolieae</taxon>
        <taxon>Trifolium</taxon>
    </lineage>
</organism>
<dbReference type="Proteomes" id="UP000265520">
    <property type="component" value="Unassembled WGS sequence"/>
</dbReference>
<reference evidence="2 3" key="1">
    <citation type="journal article" date="2018" name="Front. Plant Sci.">
        <title>Red Clover (Trifolium pratense) and Zigzag Clover (T. medium) - A Picture of Genomic Similarities and Differences.</title>
        <authorList>
            <person name="Dluhosova J."/>
            <person name="Istvanek J."/>
            <person name="Nedelnik J."/>
            <person name="Repkova J."/>
        </authorList>
    </citation>
    <scope>NUCLEOTIDE SEQUENCE [LARGE SCALE GENOMIC DNA]</scope>
    <source>
        <strain evidence="3">cv. 10/8</strain>
        <tissue evidence="2">Leaf</tissue>
    </source>
</reference>
<keyword evidence="3" id="KW-1185">Reference proteome</keyword>
<sequence>SVFGAARPAVWHNAPSFSIFLVFLLAAARRAWVGGATPSLVLFRVVLFLVAARRTGVSCAARRATLLRAFWLLVAALRAG</sequence>
<name>A0A392QKM6_9FABA</name>
<feature type="non-terminal residue" evidence="2">
    <location>
        <position position="1"/>
    </location>
</feature>
<comment type="caution">
    <text evidence="2">The sequence shown here is derived from an EMBL/GenBank/DDBJ whole genome shotgun (WGS) entry which is preliminary data.</text>
</comment>
<keyword evidence="1" id="KW-0472">Membrane</keyword>